<name>A0A8H6XR47_9AGAR</name>
<evidence type="ECO:0000313" key="1">
    <source>
        <dbReference type="EMBL" id="KAF7345617.1"/>
    </source>
</evidence>
<comment type="caution">
    <text evidence="1">The sequence shown here is derived from an EMBL/GenBank/DDBJ whole genome shotgun (WGS) entry which is preliminary data.</text>
</comment>
<reference evidence="1" key="1">
    <citation type="submission" date="2020-05" db="EMBL/GenBank/DDBJ databases">
        <title>Mycena genomes resolve the evolution of fungal bioluminescence.</title>
        <authorList>
            <person name="Tsai I.J."/>
        </authorList>
    </citation>
    <scope>NUCLEOTIDE SEQUENCE</scope>
    <source>
        <strain evidence="1">CCC161011</strain>
    </source>
</reference>
<evidence type="ECO:0000313" key="2">
    <source>
        <dbReference type="Proteomes" id="UP000620124"/>
    </source>
</evidence>
<dbReference type="OrthoDB" id="3102843at2759"/>
<dbReference type="EMBL" id="JACAZI010000013">
    <property type="protein sequence ID" value="KAF7345617.1"/>
    <property type="molecule type" value="Genomic_DNA"/>
</dbReference>
<accession>A0A8H6XR47</accession>
<protein>
    <submittedName>
        <fullName evidence="1">Uncharacterized protein</fullName>
    </submittedName>
</protein>
<dbReference type="Proteomes" id="UP000620124">
    <property type="component" value="Unassembled WGS sequence"/>
</dbReference>
<sequence length="104" mass="11593">MAHLQDHHGAADIIPVLAQFLKLHFKSCPVVPFDRFDIYNQVTLHLPTNRYLSNQLHTSHIRAIPAVMPSWTGRSRGSPAAFDMALVVNDSFQYVPSSGINSLP</sequence>
<organism evidence="1 2">
    <name type="scientific">Mycena venus</name>
    <dbReference type="NCBI Taxonomy" id="2733690"/>
    <lineage>
        <taxon>Eukaryota</taxon>
        <taxon>Fungi</taxon>
        <taxon>Dikarya</taxon>
        <taxon>Basidiomycota</taxon>
        <taxon>Agaricomycotina</taxon>
        <taxon>Agaricomycetes</taxon>
        <taxon>Agaricomycetidae</taxon>
        <taxon>Agaricales</taxon>
        <taxon>Marasmiineae</taxon>
        <taxon>Mycenaceae</taxon>
        <taxon>Mycena</taxon>
    </lineage>
</organism>
<dbReference type="AlphaFoldDB" id="A0A8H6XR47"/>
<keyword evidence="2" id="KW-1185">Reference proteome</keyword>
<proteinExistence type="predicted"/>
<gene>
    <name evidence="1" type="ORF">MVEN_01580800</name>
</gene>